<dbReference type="GO" id="GO:0005524">
    <property type="term" value="F:ATP binding"/>
    <property type="evidence" value="ECO:0007669"/>
    <property type="project" value="UniProtKB-KW"/>
</dbReference>
<sequence>MPVPRHIIEQLKQLIPPLNGSLYKGQSGRVGVLGGALDYTGAPFFASMSALRIGADLSHVICSPAAAGAIKSYSPDLIVHPILREEETPSSIRPTLSSLLSRLHVLVLGPGLGREDYMVRFAKLALNIAKDQARRTVNSGMYVVLDADALWMVGQDLALIRGYRRAVLTPNVVEFKRLSENVNIDPATPPGECAMCVSRALGGVTILQKGGTDIICTNTVVANAEARLRKVPDGDSTEEQVDVDVPGGLKRCGGQGDILSGTVGAIMAWGKCYEDGAFGMSSCRYFTDGTYDISDQSLPPSRIPLLAAVGGSMVTRTASKIAFEKHGRGVVTQDMLGEIGGAFSSIFSDKSRFPIVAVGVKEGADKWRL</sequence>
<keyword evidence="2 7" id="KW-0067">ATP-binding</keyword>
<feature type="binding site" evidence="7">
    <location>
        <begin position="171"/>
        <end position="177"/>
    </location>
    <ligand>
        <name>(6S)-NADPHX</name>
        <dbReference type="ChEBI" id="CHEBI:64076"/>
    </ligand>
</feature>
<dbReference type="Pfam" id="PF01256">
    <property type="entry name" value="Carb_kinase"/>
    <property type="match status" value="1"/>
</dbReference>
<evidence type="ECO:0000256" key="4">
    <source>
        <dbReference type="ARBA" id="ARBA00023027"/>
    </source>
</evidence>
<dbReference type="PANTHER" id="PTHR12592">
    <property type="entry name" value="ATP-DEPENDENT (S)-NAD(P)H-HYDRATE DEHYDRATASE FAMILY MEMBER"/>
    <property type="match status" value="1"/>
</dbReference>
<feature type="domain" description="YjeF C-terminal" evidence="8">
    <location>
        <begin position="7"/>
        <end position="346"/>
    </location>
</feature>
<dbReference type="Proteomes" id="UP000092993">
    <property type="component" value="Unassembled WGS sequence"/>
</dbReference>
<dbReference type="GO" id="GO:0047453">
    <property type="term" value="F:ATP-dependent NAD(P)H-hydrate dehydratase activity"/>
    <property type="evidence" value="ECO:0007669"/>
    <property type="project" value="UniProtKB-UniRule"/>
</dbReference>
<keyword evidence="10" id="KW-1185">Reference proteome</keyword>
<evidence type="ECO:0000313" key="10">
    <source>
        <dbReference type="Proteomes" id="UP000092993"/>
    </source>
</evidence>
<dbReference type="CDD" id="cd01171">
    <property type="entry name" value="YXKO-related"/>
    <property type="match status" value="1"/>
</dbReference>
<dbReference type="EMBL" id="LUGG01000014">
    <property type="protein sequence ID" value="OBZ70399.1"/>
    <property type="molecule type" value="Genomic_DNA"/>
</dbReference>
<evidence type="ECO:0000256" key="1">
    <source>
        <dbReference type="ARBA" id="ARBA00022741"/>
    </source>
</evidence>
<organism evidence="9 10">
    <name type="scientific">Grifola frondosa</name>
    <name type="common">Maitake</name>
    <name type="synonym">Polyporus frondosus</name>
    <dbReference type="NCBI Taxonomy" id="5627"/>
    <lineage>
        <taxon>Eukaryota</taxon>
        <taxon>Fungi</taxon>
        <taxon>Dikarya</taxon>
        <taxon>Basidiomycota</taxon>
        <taxon>Agaricomycotina</taxon>
        <taxon>Agaricomycetes</taxon>
        <taxon>Polyporales</taxon>
        <taxon>Grifolaceae</taxon>
        <taxon>Grifola</taxon>
    </lineage>
</organism>
<comment type="cofactor">
    <cofactor evidence="7">
        <name>Mg(2+)</name>
        <dbReference type="ChEBI" id="CHEBI:18420"/>
    </cofactor>
</comment>
<dbReference type="GO" id="GO:0005737">
    <property type="term" value="C:cytoplasm"/>
    <property type="evidence" value="ECO:0007669"/>
    <property type="project" value="UniProtKB-SubCell"/>
</dbReference>
<evidence type="ECO:0000259" key="8">
    <source>
        <dbReference type="PROSITE" id="PS51383"/>
    </source>
</evidence>
<dbReference type="GO" id="GO:0110051">
    <property type="term" value="P:metabolite repair"/>
    <property type="evidence" value="ECO:0007669"/>
    <property type="project" value="TreeGrafter"/>
</dbReference>
<proteinExistence type="inferred from homology"/>
<comment type="function">
    <text evidence="7">Catalyzes the dehydration of the S-form of NAD(P)HX at the expense of ATP, which is converted to ADP. Together with NAD(P)HX epimerase, which catalyzes the epimerization of the S- and R-forms, the enzyme allows the repair of both epimers of NAD(P)HX, a damaged form of NAD(P)H that is a result of enzymatic or heat-dependent hydration.</text>
</comment>
<comment type="caution">
    <text evidence="9">The sequence shown here is derived from an EMBL/GenBank/DDBJ whole genome shotgun (WGS) entry which is preliminary data.</text>
</comment>
<comment type="catalytic activity">
    <reaction evidence="6 7">
        <text>(6S)-NADPHX + ATP = ADP + phosphate + NADPH + H(+)</text>
        <dbReference type="Rhea" id="RHEA:32231"/>
        <dbReference type="ChEBI" id="CHEBI:15378"/>
        <dbReference type="ChEBI" id="CHEBI:30616"/>
        <dbReference type="ChEBI" id="CHEBI:43474"/>
        <dbReference type="ChEBI" id="CHEBI:57783"/>
        <dbReference type="ChEBI" id="CHEBI:64076"/>
        <dbReference type="ChEBI" id="CHEBI:456216"/>
        <dbReference type="EC" id="4.2.1.93"/>
    </reaction>
</comment>
<dbReference type="OMA" id="WRAAYHN"/>
<dbReference type="AlphaFoldDB" id="A0A1C7M213"/>
<dbReference type="NCBIfam" id="TIGR00196">
    <property type="entry name" value="yjeF_cterm"/>
    <property type="match status" value="1"/>
</dbReference>
<accession>A0A1C7M213</accession>
<dbReference type="HAMAP" id="MF_01965">
    <property type="entry name" value="NADHX_dehydratase"/>
    <property type="match status" value="1"/>
</dbReference>
<feature type="binding site" evidence="7">
    <location>
        <begin position="247"/>
        <end position="256"/>
    </location>
    <ligand>
        <name>ATP</name>
        <dbReference type="ChEBI" id="CHEBI:30616"/>
    </ligand>
</feature>
<protein>
    <recommendedName>
        <fullName evidence="7">ATP-dependent (S)-NAD(P)H-hydrate dehydratase</fullName>
        <ecNumber evidence="7">4.2.1.93</ecNumber>
    </recommendedName>
    <alternativeName>
        <fullName evidence="7">ATP-dependent NAD(P)HX dehydratase</fullName>
    </alternativeName>
</protein>
<dbReference type="PROSITE" id="PS51383">
    <property type="entry name" value="YJEF_C_3"/>
    <property type="match status" value="1"/>
</dbReference>
<comment type="caution">
    <text evidence="7">Lacks conserved residue(s) required for the propagation of feature annotation.</text>
</comment>
<evidence type="ECO:0000256" key="3">
    <source>
        <dbReference type="ARBA" id="ARBA00022857"/>
    </source>
</evidence>
<evidence type="ECO:0000256" key="2">
    <source>
        <dbReference type="ARBA" id="ARBA00022840"/>
    </source>
</evidence>
<keyword evidence="1 7" id="KW-0547">Nucleotide-binding</keyword>
<comment type="subcellular location">
    <subcellularLocation>
        <location evidence="7">Cytoplasm</location>
    </subcellularLocation>
</comment>
<dbReference type="OrthoDB" id="8110916at2759"/>
<name>A0A1C7M213_GRIFR</name>
<reference evidence="9 10" key="1">
    <citation type="submission" date="2016-03" db="EMBL/GenBank/DDBJ databases">
        <title>Whole genome sequencing of Grifola frondosa 9006-11.</title>
        <authorList>
            <person name="Min B."/>
            <person name="Park H."/>
            <person name="Kim J.-G."/>
            <person name="Cho H."/>
            <person name="Oh Y.-L."/>
            <person name="Kong W.-S."/>
            <person name="Choi I.-G."/>
        </authorList>
    </citation>
    <scope>NUCLEOTIDE SEQUENCE [LARGE SCALE GENOMIC DNA]</scope>
    <source>
        <strain evidence="9 10">9006-11</strain>
    </source>
</reference>
<dbReference type="InterPro" id="IPR000631">
    <property type="entry name" value="CARKD"/>
</dbReference>
<dbReference type="STRING" id="5627.A0A1C7M213"/>
<comment type="similarity">
    <text evidence="7">Belongs to the NnrD/CARKD family.</text>
</comment>
<feature type="binding site" evidence="7">
    <location>
        <position position="257"/>
    </location>
    <ligand>
        <name>(6S)-NADPHX</name>
        <dbReference type="ChEBI" id="CHEBI:64076"/>
    </ligand>
</feature>
<keyword evidence="7" id="KW-0963">Cytoplasm</keyword>
<keyword evidence="4 7" id="KW-0520">NAD</keyword>
<dbReference type="GO" id="GO:0046496">
    <property type="term" value="P:nicotinamide nucleotide metabolic process"/>
    <property type="evidence" value="ECO:0007669"/>
    <property type="project" value="UniProtKB-UniRule"/>
</dbReference>
<dbReference type="Gene3D" id="3.40.1190.20">
    <property type="match status" value="1"/>
</dbReference>
<dbReference type="EC" id="4.2.1.93" evidence="7"/>
<comment type="catalytic activity">
    <reaction evidence="7">
        <text>(6S)-NADHX + ATP = ADP + phosphate + NADH + H(+)</text>
        <dbReference type="Rhea" id="RHEA:19017"/>
        <dbReference type="ChEBI" id="CHEBI:15378"/>
        <dbReference type="ChEBI" id="CHEBI:30616"/>
        <dbReference type="ChEBI" id="CHEBI:43474"/>
        <dbReference type="ChEBI" id="CHEBI:57945"/>
        <dbReference type="ChEBI" id="CHEBI:64074"/>
        <dbReference type="ChEBI" id="CHEBI:456216"/>
        <dbReference type="EC" id="4.2.1.93"/>
    </reaction>
</comment>
<keyword evidence="3" id="KW-0521">NADP</keyword>
<keyword evidence="7" id="KW-0597">Phosphoprotein</keyword>
<feature type="binding site" evidence="7">
    <location>
        <position position="111"/>
    </location>
    <ligand>
        <name>(6S)-NADPHX</name>
        <dbReference type="ChEBI" id="CHEBI:64076"/>
    </ligand>
</feature>
<keyword evidence="5 7" id="KW-0456">Lyase</keyword>
<dbReference type="SUPFAM" id="SSF53613">
    <property type="entry name" value="Ribokinase-like"/>
    <property type="match status" value="1"/>
</dbReference>
<evidence type="ECO:0000313" key="9">
    <source>
        <dbReference type="EMBL" id="OBZ70399.1"/>
    </source>
</evidence>
<gene>
    <name evidence="9" type="ORF">A0H81_10005</name>
</gene>
<evidence type="ECO:0000256" key="7">
    <source>
        <dbReference type="HAMAP-Rule" id="MF_03157"/>
    </source>
</evidence>
<dbReference type="InterPro" id="IPR029056">
    <property type="entry name" value="Ribokinase-like"/>
</dbReference>
<evidence type="ECO:0000256" key="6">
    <source>
        <dbReference type="ARBA" id="ARBA00047472"/>
    </source>
</evidence>
<dbReference type="PANTHER" id="PTHR12592:SF0">
    <property type="entry name" value="ATP-DEPENDENT (S)-NAD(P)H-HYDRATE DEHYDRATASE"/>
    <property type="match status" value="1"/>
</dbReference>
<evidence type="ECO:0000256" key="5">
    <source>
        <dbReference type="ARBA" id="ARBA00023239"/>
    </source>
</evidence>